<feature type="domain" description="Luciferase-like" evidence="7">
    <location>
        <begin position="36"/>
        <end position="378"/>
    </location>
</feature>
<dbReference type="InterPro" id="IPR011251">
    <property type="entry name" value="Luciferase-like_dom"/>
</dbReference>
<dbReference type="InterPro" id="IPR051260">
    <property type="entry name" value="Diverse_substr_monoxygenases"/>
</dbReference>
<dbReference type="PANTHER" id="PTHR30011:SF16">
    <property type="entry name" value="C2H2 FINGER DOMAIN TRANSCRIPTION FACTOR (EUROFUNG)-RELATED"/>
    <property type="match status" value="1"/>
</dbReference>
<evidence type="ECO:0000256" key="1">
    <source>
        <dbReference type="ARBA" id="ARBA00022630"/>
    </source>
</evidence>
<dbReference type="GO" id="GO:0016705">
    <property type="term" value="F:oxidoreductase activity, acting on paired donors, with incorporation or reduction of molecular oxygen"/>
    <property type="evidence" value="ECO:0007669"/>
    <property type="project" value="InterPro"/>
</dbReference>
<feature type="binding site" evidence="6">
    <location>
        <position position="162"/>
    </location>
    <ligand>
        <name>FMN</name>
        <dbReference type="ChEBI" id="CHEBI:58210"/>
    </ligand>
</feature>
<keyword evidence="9" id="KW-1185">Reference proteome</keyword>
<evidence type="ECO:0000313" key="8">
    <source>
        <dbReference type="EMBL" id="RLP82207.1"/>
    </source>
</evidence>
<evidence type="ECO:0000313" key="9">
    <source>
        <dbReference type="Proteomes" id="UP000269438"/>
    </source>
</evidence>
<name>A0A3L7APE6_9MICO</name>
<reference evidence="8 9" key="1">
    <citation type="submission" date="2018-10" db="EMBL/GenBank/DDBJ databases">
        <authorList>
            <person name="Li J."/>
        </authorList>
    </citation>
    <scope>NUCLEOTIDE SEQUENCE [LARGE SCALE GENOMIC DNA]</scope>
    <source>
        <strain evidence="8 9">JCM 11654</strain>
    </source>
</reference>
<evidence type="ECO:0000256" key="6">
    <source>
        <dbReference type="PIRSR" id="PIRSR000337-1"/>
    </source>
</evidence>
<dbReference type="Gene3D" id="3.20.20.30">
    <property type="entry name" value="Luciferase-like domain"/>
    <property type="match status" value="1"/>
</dbReference>
<comment type="similarity">
    <text evidence="5">Belongs to the NtaA/SnaA/DszA monooxygenase family.</text>
</comment>
<evidence type="ECO:0000256" key="5">
    <source>
        <dbReference type="ARBA" id="ARBA00033748"/>
    </source>
</evidence>
<dbReference type="RefSeq" id="WP_121688748.1">
    <property type="nucleotide sequence ID" value="NZ_RCUY01000009.1"/>
</dbReference>
<feature type="binding site" evidence="6">
    <location>
        <position position="166"/>
    </location>
    <ligand>
        <name>FMN</name>
        <dbReference type="ChEBI" id="CHEBI:58210"/>
    </ligand>
</feature>
<dbReference type="AlphaFoldDB" id="A0A3L7APE6"/>
<comment type="caution">
    <text evidence="8">The sequence shown here is derived from an EMBL/GenBank/DDBJ whole genome shotgun (WGS) entry which is preliminary data.</text>
</comment>
<keyword evidence="4" id="KW-0503">Monooxygenase</keyword>
<dbReference type="InterPro" id="IPR036661">
    <property type="entry name" value="Luciferase-like_sf"/>
</dbReference>
<dbReference type="Proteomes" id="UP000269438">
    <property type="component" value="Unassembled WGS sequence"/>
</dbReference>
<dbReference type="EMBL" id="RCUY01000009">
    <property type="protein sequence ID" value="RLP82207.1"/>
    <property type="molecule type" value="Genomic_DNA"/>
</dbReference>
<evidence type="ECO:0000259" key="7">
    <source>
        <dbReference type="Pfam" id="PF00296"/>
    </source>
</evidence>
<accession>A0A3L7APE6</accession>
<dbReference type="GO" id="GO:0004497">
    <property type="term" value="F:monooxygenase activity"/>
    <property type="evidence" value="ECO:0007669"/>
    <property type="project" value="UniProtKB-KW"/>
</dbReference>
<dbReference type="Pfam" id="PF00296">
    <property type="entry name" value="Bac_luciferase"/>
    <property type="match status" value="1"/>
</dbReference>
<dbReference type="SUPFAM" id="SSF51679">
    <property type="entry name" value="Bacterial luciferase-like"/>
    <property type="match status" value="1"/>
</dbReference>
<proteinExistence type="inferred from homology"/>
<keyword evidence="2 6" id="KW-0288">FMN</keyword>
<evidence type="ECO:0000256" key="4">
    <source>
        <dbReference type="ARBA" id="ARBA00023033"/>
    </source>
</evidence>
<keyword evidence="1 6" id="KW-0285">Flavoprotein</keyword>
<dbReference type="PANTHER" id="PTHR30011">
    <property type="entry name" value="ALKANESULFONATE MONOOXYGENASE-RELATED"/>
    <property type="match status" value="1"/>
</dbReference>
<feature type="binding site" evidence="6">
    <location>
        <position position="109"/>
    </location>
    <ligand>
        <name>FMN</name>
        <dbReference type="ChEBI" id="CHEBI:58210"/>
    </ligand>
</feature>
<dbReference type="OrthoDB" id="3265338at2"/>
<dbReference type="PIRSF" id="PIRSF000337">
    <property type="entry name" value="NTA_MOA"/>
    <property type="match status" value="1"/>
</dbReference>
<evidence type="ECO:0000256" key="2">
    <source>
        <dbReference type="ARBA" id="ARBA00022643"/>
    </source>
</evidence>
<dbReference type="InterPro" id="IPR016215">
    <property type="entry name" value="NTA_MOA"/>
</dbReference>
<gene>
    <name evidence="8" type="ORF">D9V34_10395</name>
</gene>
<keyword evidence="3" id="KW-0560">Oxidoreductase</keyword>
<feature type="binding site" evidence="6">
    <location>
        <position position="205"/>
    </location>
    <ligand>
        <name>FMN</name>
        <dbReference type="ChEBI" id="CHEBI:58210"/>
    </ligand>
</feature>
<protein>
    <submittedName>
        <fullName evidence="8">LLM class flavin-dependent oxidoreductase</fullName>
    </submittedName>
</protein>
<evidence type="ECO:0000256" key="3">
    <source>
        <dbReference type="ARBA" id="ARBA00023002"/>
    </source>
</evidence>
<sequence>MASPHNPQPESAPGANLRRVHLGAFYPNDHHHTLWGHPEAGSQIEFADFARFARSAERGLFDFVFLAEANWLQEHRGRVVEHAILDKPDSLTVLAGLAAETERIGLVATIGTTFSDPTDVATRLATLHRLSGGRAGWNVVTSHTSFGVGASTNFRPGRMVAHADRYRQAEGFLAETARIWSGAEAAAGLAALPGPGPAIVQAGGSPEGRDLAAAHANVIFAGRRSIEASREFCADLRVRRRAAGRADELIILPSTSFVLGDTEQEAREIAAEWRLQEVTPKVAVFLLEEVWGIDLTDFDVDGPLPTQDPDWEHADRFTRGQVGGERDARVLVESWRTLQRERGLSTRALLGEVRARRDFVGTPKSVADQINHWVQTGAADGFVVNPSVVPSGLDAFVDRVIPELQELGVYRTEYAGSTIHDHLAERGDA</sequence>
<organism evidence="8 9">
    <name type="scientific">Mycetocola lacteus</name>
    <dbReference type="NCBI Taxonomy" id="76637"/>
    <lineage>
        <taxon>Bacteria</taxon>
        <taxon>Bacillati</taxon>
        <taxon>Actinomycetota</taxon>
        <taxon>Actinomycetes</taxon>
        <taxon>Micrococcales</taxon>
        <taxon>Microbacteriaceae</taxon>
        <taxon>Mycetocola</taxon>
    </lineage>
</organism>